<evidence type="ECO:0000256" key="1">
    <source>
        <dbReference type="SAM" id="MobiDB-lite"/>
    </source>
</evidence>
<reference evidence="2" key="1">
    <citation type="journal article" date="2022" name="bioRxiv">
        <title>Sequencing and chromosome-scale assembly of the giantPleurodeles waltlgenome.</title>
        <authorList>
            <person name="Brown T."/>
            <person name="Elewa A."/>
            <person name="Iarovenko S."/>
            <person name="Subramanian E."/>
            <person name="Araus A.J."/>
            <person name="Petzold A."/>
            <person name="Susuki M."/>
            <person name="Suzuki K.-i.T."/>
            <person name="Hayashi T."/>
            <person name="Toyoda A."/>
            <person name="Oliveira C."/>
            <person name="Osipova E."/>
            <person name="Leigh N.D."/>
            <person name="Simon A."/>
            <person name="Yun M.H."/>
        </authorList>
    </citation>
    <scope>NUCLEOTIDE SEQUENCE</scope>
    <source>
        <strain evidence="2">20211129_DDA</strain>
        <tissue evidence="2">Liver</tissue>
    </source>
</reference>
<sequence>MHRRSPDTHGSWRPRTPSLSSRQRGTCWSRRRVTPRPRQSLRACGGGVCATKQRGTSRRQRRGGRALPKSERRSILNTLRRELPGGPRRVRAPGRSHPRSKAPTTPLRGKRCYTSTSLVSN</sequence>
<comment type="caution">
    <text evidence="2">The sequence shown here is derived from an EMBL/GenBank/DDBJ whole genome shotgun (WGS) entry which is preliminary data.</text>
</comment>
<keyword evidence="3" id="KW-1185">Reference proteome</keyword>
<dbReference type="EMBL" id="JANPWB010000011">
    <property type="protein sequence ID" value="KAJ1122334.1"/>
    <property type="molecule type" value="Genomic_DNA"/>
</dbReference>
<evidence type="ECO:0000313" key="2">
    <source>
        <dbReference type="EMBL" id="KAJ1122334.1"/>
    </source>
</evidence>
<proteinExistence type="predicted"/>
<feature type="compositionally biased region" description="Polar residues" evidence="1">
    <location>
        <begin position="17"/>
        <end position="26"/>
    </location>
</feature>
<organism evidence="2 3">
    <name type="scientific">Pleurodeles waltl</name>
    <name type="common">Iberian ribbed newt</name>
    <dbReference type="NCBI Taxonomy" id="8319"/>
    <lineage>
        <taxon>Eukaryota</taxon>
        <taxon>Metazoa</taxon>
        <taxon>Chordata</taxon>
        <taxon>Craniata</taxon>
        <taxon>Vertebrata</taxon>
        <taxon>Euteleostomi</taxon>
        <taxon>Amphibia</taxon>
        <taxon>Batrachia</taxon>
        <taxon>Caudata</taxon>
        <taxon>Salamandroidea</taxon>
        <taxon>Salamandridae</taxon>
        <taxon>Pleurodelinae</taxon>
        <taxon>Pleurodeles</taxon>
    </lineage>
</organism>
<accession>A0AAV7P5B1</accession>
<name>A0AAV7P5B1_PLEWA</name>
<gene>
    <name evidence="2" type="ORF">NDU88_000826</name>
</gene>
<feature type="region of interest" description="Disordered" evidence="1">
    <location>
        <begin position="1"/>
        <end position="121"/>
    </location>
</feature>
<feature type="compositionally biased region" description="Basic residues" evidence="1">
    <location>
        <begin position="55"/>
        <end position="64"/>
    </location>
</feature>
<dbReference type="AlphaFoldDB" id="A0AAV7P5B1"/>
<dbReference type="Proteomes" id="UP001066276">
    <property type="component" value="Chromosome 7"/>
</dbReference>
<feature type="compositionally biased region" description="Basic residues" evidence="1">
    <location>
        <begin position="88"/>
        <end position="100"/>
    </location>
</feature>
<feature type="compositionally biased region" description="Basic and acidic residues" evidence="1">
    <location>
        <begin position="68"/>
        <end position="83"/>
    </location>
</feature>
<protein>
    <submittedName>
        <fullName evidence="2">Uncharacterized protein</fullName>
    </submittedName>
</protein>
<evidence type="ECO:0000313" key="3">
    <source>
        <dbReference type="Proteomes" id="UP001066276"/>
    </source>
</evidence>